<dbReference type="GO" id="GO:0016301">
    <property type="term" value="F:kinase activity"/>
    <property type="evidence" value="ECO:0007669"/>
    <property type="project" value="UniProtKB-KW"/>
</dbReference>
<dbReference type="AlphaFoldDB" id="A0A318LBK5"/>
<dbReference type="EMBL" id="JALDAW010000011">
    <property type="protein sequence ID" value="MDY5167686.1"/>
    <property type="molecule type" value="Genomic_DNA"/>
</dbReference>
<evidence type="ECO:0000256" key="5">
    <source>
        <dbReference type="ARBA" id="ARBA00022679"/>
    </source>
</evidence>
<dbReference type="Gene3D" id="3.40.35.10">
    <property type="entry name" value="Phosphotransferase system, sorbose subfamily IIB component"/>
    <property type="match status" value="1"/>
</dbReference>
<evidence type="ECO:0000313" key="11">
    <source>
        <dbReference type="Proteomes" id="UP000247612"/>
    </source>
</evidence>
<evidence type="ECO:0000259" key="8">
    <source>
        <dbReference type="PROSITE" id="PS51101"/>
    </source>
</evidence>
<keyword evidence="3" id="KW-0963">Cytoplasm</keyword>
<dbReference type="GO" id="GO:0009401">
    <property type="term" value="P:phosphoenolpyruvate-dependent sugar phosphotransferase system"/>
    <property type="evidence" value="ECO:0007669"/>
    <property type="project" value="UniProtKB-KW"/>
</dbReference>
<keyword evidence="7" id="KW-0418">Kinase</keyword>
<dbReference type="Proteomes" id="UP001276902">
    <property type="component" value="Unassembled WGS sequence"/>
</dbReference>
<name>A0A318LBK5_9FIRM</name>
<protein>
    <submittedName>
        <fullName evidence="9">PTS sugar transporter subunit IIB</fullName>
    </submittedName>
    <submittedName>
        <fullName evidence="10">PTS system mannose-specific IIB component</fullName>
    </submittedName>
</protein>
<keyword evidence="4 9" id="KW-0762">Sugar transport</keyword>
<gene>
    <name evidence="10" type="ORF">DES51_106196</name>
    <name evidence="9" type="ORF">MQE39_06050</name>
</gene>
<accession>A0A318LBK5</accession>
<evidence type="ECO:0000313" key="10">
    <source>
        <dbReference type="EMBL" id="PXX79077.1"/>
    </source>
</evidence>
<dbReference type="SUPFAM" id="SSF52728">
    <property type="entry name" value="PTS IIb component"/>
    <property type="match status" value="1"/>
</dbReference>
<dbReference type="GO" id="GO:0005737">
    <property type="term" value="C:cytoplasm"/>
    <property type="evidence" value="ECO:0007669"/>
    <property type="project" value="UniProtKB-SubCell"/>
</dbReference>
<proteinExistence type="predicted"/>
<reference evidence="10 11" key="1">
    <citation type="submission" date="2018-05" db="EMBL/GenBank/DDBJ databases">
        <title>Genomic Encyclopedia of Type Strains, Phase IV (KMG-IV): sequencing the most valuable type-strain genomes for metagenomic binning, comparative biology and taxonomic classification.</title>
        <authorList>
            <person name="Goeker M."/>
        </authorList>
    </citation>
    <scope>NUCLEOTIDE SEQUENCE [LARGE SCALE GENOMIC DNA]</scope>
    <source>
        <strain evidence="10 11">JC118</strain>
    </source>
</reference>
<keyword evidence="2" id="KW-0813">Transport</keyword>
<evidence type="ECO:0000256" key="7">
    <source>
        <dbReference type="ARBA" id="ARBA00022777"/>
    </source>
</evidence>
<dbReference type="InterPro" id="IPR036667">
    <property type="entry name" value="PTS_IIB_sorbose-sp_sf"/>
</dbReference>
<dbReference type="InterPro" id="IPR004720">
    <property type="entry name" value="PTS_IIB_sorbose-sp"/>
</dbReference>
<evidence type="ECO:0000256" key="2">
    <source>
        <dbReference type="ARBA" id="ARBA00022448"/>
    </source>
</evidence>
<dbReference type="STRING" id="1034346.GCA_000313565_01250"/>
<dbReference type="PROSITE" id="PS51101">
    <property type="entry name" value="PTS_EIIB_TYPE_4"/>
    <property type="match status" value="1"/>
</dbReference>
<keyword evidence="11" id="KW-1185">Reference proteome</keyword>
<sequence length="164" mass="18495">MITQLRIDERLLHGQVTTQWSKFLAVTGIVVANDYAAENEMLKKMLKMAAPVGIKVTIRTIDDAISLLNDPRGENMRMLVIVDNPKDALALVNALPIEIVNVANFTKKQSDHKIQLTHHCSADPDDLKYFAELAKCNIELISQMIPGVEKENFKEIIKKIKKED</sequence>
<dbReference type="Proteomes" id="UP000247612">
    <property type="component" value="Unassembled WGS sequence"/>
</dbReference>
<evidence type="ECO:0000256" key="6">
    <source>
        <dbReference type="ARBA" id="ARBA00022683"/>
    </source>
</evidence>
<dbReference type="GO" id="GO:0008982">
    <property type="term" value="F:protein-N(PI)-phosphohistidine-sugar phosphotransferase activity"/>
    <property type="evidence" value="ECO:0007669"/>
    <property type="project" value="InterPro"/>
</dbReference>
<comment type="subcellular location">
    <subcellularLocation>
        <location evidence="1">Cytoplasm</location>
    </subcellularLocation>
</comment>
<reference evidence="9" key="2">
    <citation type="submission" date="2022-03" db="EMBL/GenBank/DDBJ databases">
        <title>First case of bacteraemia caused by Dielma fastidiosa in a patient hospitalised with diverticulitis.</title>
        <authorList>
            <person name="Forman-Ankjaer B."/>
            <person name="Hvid-Jensen F."/>
            <person name="Kobel C.M."/>
            <person name="Greve T."/>
        </authorList>
    </citation>
    <scope>NUCLEOTIDE SEQUENCE</scope>
    <source>
        <strain evidence="9">AUH_DF_2021</strain>
    </source>
</reference>
<dbReference type="RefSeq" id="WP_110370615.1">
    <property type="nucleotide sequence ID" value="NZ_BAABZA010000001.1"/>
</dbReference>
<dbReference type="Pfam" id="PF03830">
    <property type="entry name" value="PTSIIB_sorb"/>
    <property type="match status" value="1"/>
</dbReference>
<keyword evidence="6" id="KW-0598">Phosphotransferase system</keyword>
<evidence type="ECO:0000313" key="9">
    <source>
        <dbReference type="EMBL" id="MDY5167686.1"/>
    </source>
</evidence>
<dbReference type="EMBL" id="QJKH01000006">
    <property type="protein sequence ID" value="PXX79077.1"/>
    <property type="molecule type" value="Genomic_DNA"/>
</dbReference>
<evidence type="ECO:0000256" key="3">
    <source>
        <dbReference type="ARBA" id="ARBA00022490"/>
    </source>
</evidence>
<comment type="caution">
    <text evidence="10">The sequence shown here is derived from an EMBL/GenBank/DDBJ whole genome shotgun (WGS) entry which is preliminary data.</text>
</comment>
<feature type="domain" description="PTS EIIB type-4" evidence="8">
    <location>
        <begin position="1"/>
        <end position="164"/>
    </location>
</feature>
<organism evidence="10 11">
    <name type="scientific">Dielma fastidiosa</name>
    <dbReference type="NCBI Taxonomy" id="1034346"/>
    <lineage>
        <taxon>Bacteria</taxon>
        <taxon>Bacillati</taxon>
        <taxon>Bacillota</taxon>
        <taxon>Erysipelotrichia</taxon>
        <taxon>Erysipelotrichales</taxon>
        <taxon>Erysipelotrichaceae</taxon>
        <taxon>Dielma</taxon>
    </lineage>
</organism>
<evidence type="ECO:0000256" key="1">
    <source>
        <dbReference type="ARBA" id="ARBA00004496"/>
    </source>
</evidence>
<evidence type="ECO:0000256" key="4">
    <source>
        <dbReference type="ARBA" id="ARBA00022597"/>
    </source>
</evidence>
<keyword evidence="5" id="KW-0808">Transferase</keyword>